<comment type="caution">
    <text evidence="1">The sequence shown here is derived from an EMBL/GenBank/DDBJ whole genome shotgun (WGS) entry which is preliminary data.</text>
</comment>
<name>A0ABN2WT02_9ACTN</name>
<reference evidence="1 2" key="1">
    <citation type="journal article" date="2019" name="Int. J. Syst. Evol. Microbiol.">
        <title>The Global Catalogue of Microorganisms (GCM) 10K type strain sequencing project: providing services to taxonomists for standard genome sequencing and annotation.</title>
        <authorList>
            <consortium name="The Broad Institute Genomics Platform"/>
            <consortium name="The Broad Institute Genome Sequencing Center for Infectious Disease"/>
            <person name="Wu L."/>
            <person name="Ma J."/>
        </authorList>
    </citation>
    <scope>NUCLEOTIDE SEQUENCE [LARGE SCALE GENOMIC DNA]</scope>
    <source>
        <strain evidence="1 2">JCM 15478</strain>
    </source>
</reference>
<dbReference type="EMBL" id="BAAAPE010000019">
    <property type="protein sequence ID" value="GAA2098516.1"/>
    <property type="molecule type" value="Genomic_DNA"/>
</dbReference>
<evidence type="ECO:0000313" key="1">
    <source>
        <dbReference type="EMBL" id="GAA2098516.1"/>
    </source>
</evidence>
<organism evidence="1 2">
    <name type="scientific">Streptomyces albiaxialis</name>
    <dbReference type="NCBI Taxonomy" id="329523"/>
    <lineage>
        <taxon>Bacteria</taxon>
        <taxon>Bacillati</taxon>
        <taxon>Actinomycetota</taxon>
        <taxon>Actinomycetes</taxon>
        <taxon>Kitasatosporales</taxon>
        <taxon>Streptomycetaceae</taxon>
        <taxon>Streptomyces</taxon>
    </lineage>
</organism>
<evidence type="ECO:0008006" key="3">
    <source>
        <dbReference type="Google" id="ProtNLM"/>
    </source>
</evidence>
<evidence type="ECO:0000313" key="2">
    <source>
        <dbReference type="Proteomes" id="UP001500016"/>
    </source>
</evidence>
<proteinExistence type="predicted"/>
<dbReference type="SUPFAM" id="SSF55961">
    <property type="entry name" value="Bet v1-like"/>
    <property type="match status" value="1"/>
</dbReference>
<sequence length="322" mass="36167">MTIRYRMENIRTRMEVSMAKGQVRDVHTRVVRAPLDTVGALIDRLGGDDDPLFPTPRWSPMRFDRPLGVGADGGHGPVRYRVSAYEPGRRIRFDFEPGPSGYHEIRVRELGPERCEVEHVLEQRFGAAERLLWETLVKTVHGAVVEELFDNIERAATGAVSGTPVREPFRVRLANRLTWPRARAVELPAGARLARAAFAHTDFQDAWRMEILPGMPESPEAWQGVLRGAFPVLGREGGEILLGKDAPHLDFRASILVADGHVTLGTVVRTHHVGGRLYFALVRRFHPLMVRLMLRRTHRRLANAAPSAGERAYSARARDYSG</sequence>
<protein>
    <recommendedName>
        <fullName evidence="3">DUF2867 domain-containing protein</fullName>
    </recommendedName>
</protein>
<accession>A0ABN2WT02</accession>
<gene>
    <name evidence="1" type="ORF">GCM10009801_69610</name>
</gene>
<dbReference type="Pfam" id="PF11066">
    <property type="entry name" value="DUF2867"/>
    <property type="match status" value="1"/>
</dbReference>
<keyword evidence="2" id="KW-1185">Reference proteome</keyword>
<dbReference type="Proteomes" id="UP001500016">
    <property type="component" value="Unassembled WGS sequence"/>
</dbReference>
<dbReference type="InterPro" id="IPR021295">
    <property type="entry name" value="DUF2867"/>
</dbReference>